<dbReference type="GO" id="GO:0005886">
    <property type="term" value="C:plasma membrane"/>
    <property type="evidence" value="ECO:0007669"/>
    <property type="project" value="TreeGrafter"/>
</dbReference>
<dbReference type="Pfam" id="PF03600">
    <property type="entry name" value="CitMHS"/>
    <property type="match status" value="1"/>
</dbReference>
<keyword evidence="10" id="KW-1185">Reference proteome</keyword>
<feature type="transmembrane region" description="Helical" evidence="7">
    <location>
        <begin position="95"/>
        <end position="123"/>
    </location>
</feature>
<keyword evidence="2" id="KW-0813">Transport</keyword>
<dbReference type="Proteomes" id="UP000031521">
    <property type="component" value="Chromosome"/>
</dbReference>
<proteinExistence type="predicted"/>
<feature type="transmembrane region" description="Helical" evidence="7">
    <location>
        <begin position="417"/>
        <end position="435"/>
    </location>
</feature>
<evidence type="ECO:0000256" key="2">
    <source>
        <dbReference type="ARBA" id="ARBA00022448"/>
    </source>
</evidence>
<dbReference type="PROSITE" id="PS51202">
    <property type="entry name" value="RCK_C"/>
    <property type="match status" value="2"/>
</dbReference>
<feature type="domain" description="RCK C-terminal" evidence="8">
    <location>
        <begin position="313"/>
        <end position="397"/>
    </location>
</feature>
<keyword evidence="3 7" id="KW-0812">Transmembrane</keyword>
<dbReference type="InterPro" id="IPR036721">
    <property type="entry name" value="RCK_C_sf"/>
</dbReference>
<feature type="transmembrane region" description="Helical" evidence="7">
    <location>
        <begin position="546"/>
        <end position="567"/>
    </location>
</feature>
<evidence type="ECO:0000259" key="8">
    <source>
        <dbReference type="PROSITE" id="PS51202"/>
    </source>
</evidence>
<gene>
    <name evidence="9" type="ORF">P73_1539</name>
</gene>
<reference evidence="9 10" key="1">
    <citation type="journal article" date="2014" name="Int. J. Syst. Evol. Microbiol.">
        <title>Celeribacter indicus sp. nov., a polycyclic aromatic hydrocarbon-degrading bacterium from deep-sea sediment and reclassification of Huaishuia halophila as Celeribacter halophilus comb. nov.</title>
        <authorList>
            <person name="Lai Q."/>
            <person name="Cao J."/>
            <person name="Yuan J."/>
            <person name="Li F."/>
            <person name="Shao Z."/>
        </authorList>
    </citation>
    <scope>NUCLEOTIDE SEQUENCE [LARGE SCALE GENOMIC DNA]</scope>
    <source>
        <strain evidence="9">P73</strain>
    </source>
</reference>
<feature type="domain" description="RCK C-terminal" evidence="8">
    <location>
        <begin position="217"/>
        <end position="306"/>
    </location>
</feature>
<dbReference type="OrthoDB" id="9809303at2"/>
<keyword evidence="5 7" id="KW-1133">Transmembrane helix</keyword>
<evidence type="ECO:0000256" key="4">
    <source>
        <dbReference type="ARBA" id="ARBA00022737"/>
    </source>
</evidence>
<dbReference type="KEGG" id="cid:P73_1539"/>
<dbReference type="EMBL" id="CP004393">
    <property type="protein sequence ID" value="AJE46254.1"/>
    <property type="molecule type" value="Genomic_DNA"/>
</dbReference>
<feature type="transmembrane region" description="Helical" evidence="7">
    <location>
        <begin position="56"/>
        <end position="75"/>
    </location>
</feature>
<dbReference type="GO" id="GO:0008324">
    <property type="term" value="F:monoatomic cation transmembrane transporter activity"/>
    <property type="evidence" value="ECO:0007669"/>
    <property type="project" value="InterPro"/>
</dbReference>
<dbReference type="PROSITE" id="PS01271">
    <property type="entry name" value="NA_SULFATE"/>
    <property type="match status" value="1"/>
</dbReference>
<dbReference type="GO" id="GO:0006813">
    <property type="term" value="P:potassium ion transport"/>
    <property type="evidence" value="ECO:0007669"/>
    <property type="project" value="InterPro"/>
</dbReference>
<dbReference type="InterPro" id="IPR004680">
    <property type="entry name" value="Cit_transptr-like_dom"/>
</dbReference>
<feature type="transmembrane region" description="Helical" evidence="7">
    <location>
        <begin position="587"/>
        <end position="607"/>
    </location>
</feature>
<evidence type="ECO:0000256" key="7">
    <source>
        <dbReference type="SAM" id="Phobius"/>
    </source>
</evidence>
<dbReference type="RefSeq" id="WP_043869169.1">
    <property type="nucleotide sequence ID" value="NZ_CP004393.1"/>
</dbReference>
<feature type="transmembrane region" description="Helical" evidence="7">
    <location>
        <begin position="506"/>
        <end position="539"/>
    </location>
</feature>
<dbReference type="AlphaFoldDB" id="A0A0B5DT76"/>
<protein>
    <submittedName>
        <fullName evidence="9">Citrate transporter</fullName>
    </submittedName>
</protein>
<keyword evidence="6 7" id="KW-0472">Membrane</keyword>
<sequence length="609" mass="64622">MTSELASVLGLLLVALLLFAWGRPRMDVVALLLIVTLPFTGAISVSETLQGFADPSVVLIAALFVVGEALVRTGVAQWIGDQLSRRSGGREGPLIVMLMLSAAGLSAFMSSTGVVAIFVPIVLRIARTAHLSPGRLMMPLSMAALISGMLTLVATPPNMVLNAELIRQGHDGFGFFAFSVFGLPVLALAILYMLAMRRRLAPAAGPAEARAHRPHIADLLETYALTERVARLAIPAASDFVGQRLDTLGLHARLGITLFAIERRGRLGTELLLPEGDREFAAGDCLILLVPEEDFDLDAFATRHRLIRRSAAEVAARMPSREIGLVEAMVPPGSAHADLSPVEAQFRSTIGLSVLGLRRAQNAATSSVAETRLKPGDTLLLSGPWRTIRRLQGQRRDLVFLDLPEEAEDFVPERRRAPVAIAVLGAIVLAMTFGLLPNAQIALIGCLALGAFGCIDLRSAYRAVNWQMLVLIAGMIPFALALERTGGVDLAAQAVVSLFGDGPPRLLLAALFAATTLLSLFISNTATAVLMGPVALAIADSLGASPYPFVMCVALAASTAFMTPVSSPVNLLVLTPGGYRFGDFVRIGTPFTLVTLAFCVTLLPVVLPL</sequence>
<dbReference type="InterPro" id="IPR006037">
    <property type="entry name" value="RCK_C"/>
</dbReference>
<comment type="subcellular location">
    <subcellularLocation>
        <location evidence="1">Membrane</location>
        <topology evidence="1">Multi-pass membrane protein</topology>
    </subcellularLocation>
</comment>
<dbReference type="InterPro" id="IPR031312">
    <property type="entry name" value="Na/sul_symport_CS"/>
</dbReference>
<dbReference type="PANTHER" id="PTHR43652">
    <property type="entry name" value="BASIC AMINO ACID ANTIPORTER YFCC-RELATED"/>
    <property type="match status" value="1"/>
</dbReference>
<evidence type="ECO:0000313" key="9">
    <source>
        <dbReference type="EMBL" id="AJE46254.1"/>
    </source>
</evidence>
<keyword evidence="4" id="KW-0677">Repeat</keyword>
<dbReference type="PANTHER" id="PTHR43652:SF1">
    <property type="entry name" value="RESPONSE REGULATOR"/>
    <property type="match status" value="1"/>
</dbReference>
<dbReference type="SUPFAM" id="SSF116726">
    <property type="entry name" value="TrkA C-terminal domain-like"/>
    <property type="match status" value="2"/>
</dbReference>
<dbReference type="Gene3D" id="3.30.70.1450">
    <property type="entry name" value="Regulator of K+ conductance, C-terminal domain"/>
    <property type="match status" value="2"/>
</dbReference>
<dbReference type="Pfam" id="PF02080">
    <property type="entry name" value="TrkA_C"/>
    <property type="match status" value="1"/>
</dbReference>
<dbReference type="HOGENOM" id="CLU_005170_6_1_5"/>
<dbReference type="STRING" id="1208324.P73_1539"/>
<evidence type="ECO:0000256" key="1">
    <source>
        <dbReference type="ARBA" id="ARBA00004141"/>
    </source>
</evidence>
<feature type="transmembrane region" description="Helical" evidence="7">
    <location>
        <begin position="175"/>
        <end position="195"/>
    </location>
</feature>
<name>A0A0B5DT76_9RHOB</name>
<evidence type="ECO:0000256" key="6">
    <source>
        <dbReference type="ARBA" id="ARBA00023136"/>
    </source>
</evidence>
<feature type="transmembrane region" description="Helical" evidence="7">
    <location>
        <begin position="464"/>
        <end position="482"/>
    </location>
</feature>
<evidence type="ECO:0000256" key="3">
    <source>
        <dbReference type="ARBA" id="ARBA00022692"/>
    </source>
</evidence>
<organism evidence="9 10">
    <name type="scientific">Celeribacter indicus</name>
    <dbReference type="NCBI Taxonomy" id="1208324"/>
    <lineage>
        <taxon>Bacteria</taxon>
        <taxon>Pseudomonadati</taxon>
        <taxon>Pseudomonadota</taxon>
        <taxon>Alphaproteobacteria</taxon>
        <taxon>Rhodobacterales</taxon>
        <taxon>Roseobacteraceae</taxon>
        <taxon>Celeribacter</taxon>
    </lineage>
</organism>
<evidence type="ECO:0000313" key="10">
    <source>
        <dbReference type="Proteomes" id="UP000031521"/>
    </source>
</evidence>
<accession>A0A0B5DT76</accession>
<dbReference type="InterPro" id="IPR051679">
    <property type="entry name" value="DASS-Related_Transporters"/>
</dbReference>
<feature type="transmembrane region" description="Helical" evidence="7">
    <location>
        <begin position="30"/>
        <end position="49"/>
    </location>
</feature>
<evidence type="ECO:0000256" key="5">
    <source>
        <dbReference type="ARBA" id="ARBA00022989"/>
    </source>
</evidence>
<feature type="transmembrane region" description="Helical" evidence="7">
    <location>
        <begin position="135"/>
        <end position="155"/>
    </location>
</feature>
<feature type="transmembrane region" description="Helical" evidence="7">
    <location>
        <begin position="441"/>
        <end position="457"/>
    </location>
</feature>